<keyword evidence="4" id="KW-1185">Reference proteome</keyword>
<dbReference type="Proteomes" id="UP000076321">
    <property type="component" value="Unassembled WGS sequence"/>
</dbReference>
<reference evidence="2 4" key="2">
    <citation type="submission" date="2016-11" db="EMBL/GenBank/DDBJ databases">
        <title>Genome sequencing of Amycolatopsis regifaucium.</title>
        <authorList>
            <person name="Mayilraj S."/>
            <person name="Kaur N."/>
        </authorList>
    </citation>
    <scope>NUCLEOTIDE SEQUENCE [LARGE SCALE GENOMIC DNA]</scope>
    <source>
        <strain evidence="2 4">GY080</strain>
    </source>
</reference>
<evidence type="ECO:0000313" key="3">
    <source>
        <dbReference type="Proteomes" id="UP000076321"/>
    </source>
</evidence>
<evidence type="ECO:0000313" key="4">
    <source>
        <dbReference type="Proteomes" id="UP000186883"/>
    </source>
</evidence>
<sequence>MDNRESVRIGATHRRRFALAAAVFGVSLAFRSADHAVCGNFPAGTHFVWHLLNGLVLCLTADAAMRKAASRQDAAHSQSGS</sequence>
<name>A0A154MLZ9_9PSEU</name>
<dbReference type="EMBL" id="LOBU02000024">
    <property type="protein sequence ID" value="OKA04023.1"/>
    <property type="molecule type" value="Genomic_DNA"/>
</dbReference>
<organism evidence="1 3">
    <name type="scientific">Amycolatopsis regifaucium</name>
    <dbReference type="NCBI Taxonomy" id="546365"/>
    <lineage>
        <taxon>Bacteria</taxon>
        <taxon>Bacillati</taxon>
        <taxon>Actinomycetota</taxon>
        <taxon>Actinomycetes</taxon>
        <taxon>Pseudonocardiales</taxon>
        <taxon>Pseudonocardiaceae</taxon>
        <taxon>Amycolatopsis</taxon>
    </lineage>
</organism>
<accession>A0A154MLZ9</accession>
<protein>
    <submittedName>
        <fullName evidence="1">Uncharacterized protein</fullName>
    </submittedName>
</protein>
<dbReference type="EMBL" id="LQCI01000012">
    <property type="protein sequence ID" value="KZB85003.1"/>
    <property type="molecule type" value="Genomic_DNA"/>
</dbReference>
<comment type="caution">
    <text evidence="1">The sequence shown here is derived from an EMBL/GenBank/DDBJ whole genome shotgun (WGS) entry which is preliminary data.</text>
</comment>
<dbReference type="Proteomes" id="UP000186883">
    <property type="component" value="Unassembled WGS sequence"/>
</dbReference>
<gene>
    <name evidence="2" type="ORF">ATP06_0232855</name>
    <name evidence="1" type="ORF">AVL48_02000</name>
</gene>
<evidence type="ECO:0000313" key="2">
    <source>
        <dbReference type="EMBL" id="OKA04023.1"/>
    </source>
</evidence>
<evidence type="ECO:0000313" key="1">
    <source>
        <dbReference type="EMBL" id="KZB85003.1"/>
    </source>
</evidence>
<dbReference type="AlphaFoldDB" id="A0A154MLZ9"/>
<reference evidence="1 3" key="1">
    <citation type="submission" date="2015-12" db="EMBL/GenBank/DDBJ databases">
        <title>Amycolatopsis regifaucium genome sequencing and assembly.</title>
        <authorList>
            <person name="Mayilraj S."/>
        </authorList>
    </citation>
    <scope>NUCLEOTIDE SEQUENCE [LARGE SCALE GENOMIC DNA]</scope>
    <source>
        <strain evidence="1 3">GY080</strain>
    </source>
</reference>
<proteinExistence type="predicted"/>
<dbReference type="RefSeq" id="WP_061981744.1">
    <property type="nucleotide sequence ID" value="NZ_FOPQ01000007.1"/>
</dbReference>